<organism evidence="2 3">
    <name type="scientific">Ensifer adhaerens</name>
    <name type="common">Sinorhizobium morelense</name>
    <dbReference type="NCBI Taxonomy" id="106592"/>
    <lineage>
        <taxon>Bacteria</taxon>
        <taxon>Pseudomonadati</taxon>
        <taxon>Pseudomonadota</taxon>
        <taxon>Alphaproteobacteria</taxon>
        <taxon>Hyphomicrobiales</taxon>
        <taxon>Rhizobiaceae</taxon>
        <taxon>Sinorhizobium/Ensifer group</taxon>
        <taxon>Ensifer</taxon>
    </lineage>
</organism>
<feature type="domain" description="Integrase catalytic" evidence="1">
    <location>
        <begin position="109"/>
        <end position="266"/>
    </location>
</feature>
<dbReference type="PROSITE" id="PS50994">
    <property type="entry name" value="INTEGRASE"/>
    <property type="match status" value="1"/>
</dbReference>
<dbReference type="InterPro" id="IPR001584">
    <property type="entry name" value="Integrase_cat-core"/>
</dbReference>
<dbReference type="AlphaFoldDB" id="A0A9Q9DDA4"/>
<name>A0A9Q9DDA4_ENSAD</name>
<evidence type="ECO:0000259" key="1">
    <source>
        <dbReference type="PROSITE" id="PS50994"/>
    </source>
</evidence>
<dbReference type="Proteomes" id="UP001055460">
    <property type="component" value="Plasmid pB"/>
</dbReference>
<dbReference type="GO" id="GO:0015074">
    <property type="term" value="P:DNA integration"/>
    <property type="evidence" value="ECO:0007669"/>
    <property type="project" value="InterPro"/>
</dbReference>
<proteinExistence type="predicted"/>
<dbReference type="SUPFAM" id="SSF53098">
    <property type="entry name" value="Ribonuclease H-like"/>
    <property type="match status" value="1"/>
</dbReference>
<gene>
    <name evidence="2" type="ORF">NE863_33490</name>
</gene>
<dbReference type="NCBIfam" id="NF033563">
    <property type="entry name" value="transpos_IS30"/>
    <property type="match status" value="1"/>
</dbReference>
<dbReference type="InterPro" id="IPR051917">
    <property type="entry name" value="Transposase-Integrase"/>
</dbReference>
<geneLocation type="plasmid" evidence="2 3">
    <name>pB</name>
</geneLocation>
<dbReference type="GO" id="GO:0032196">
    <property type="term" value="P:transposition"/>
    <property type="evidence" value="ECO:0007669"/>
    <property type="project" value="TreeGrafter"/>
</dbReference>
<keyword evidence="2" id="KW-0614">Plasmid</keyword>
<dbReference type="InterPro" id="IPR053392">
    <property type="entry name" value="Transposase_IS30-like"/>
</dbReference>
<protein>
    <submittedName>
        <fullName evidence="2">IS30 family transposase</fullName>
    </submittedName>
</protein>
<reference evidence="2" key="1">
    <citation type="submission" date="2022-06" db="EMBL/GenBank/DDBJ databases">
        <title>Physiological and biochemical characterization and genomic elucidation of a strain of the genus Ensifer adhaerens M8 that combines arsenic oxidation and chromium reduction.</title>
        <authorList>
            <person name="Li X."/>
            <person name="Yu c."/>
        </authorList>
    </citation>
    <scope>NUCLEOTIDE SEQUENCE</scope>
    <source>
        <strain evidence="2">M8</strain>
        <plasmid evidence="2">pB</plasmid>
    </source>
</reference>
<evidence type="ECO:0000313" key="3">
    <source>
        <dbReference type="Proteomes" id="UP001055460"/>
    </source>
</evidence>
<dbReference type="GO" id="GO:0004803">
    <property type="term" value="F:transposase activity"/>
    <property type="evidence" value="ECO:0007669"/>
    <property type="project" value="TreeGrafter"/>
</dbReference>
<dbReference type="GO" id="GO:0005829">
    <property type="term" value="C:cytosol"/>
    <property type="evidence" value="ECO:0007669"/>
    <property type="project" value="TreeGrafter"/>
</dbReference>
<accession>A0A9Q9DDA4</accession>
<dbReference type="PANTHER" id="PTHR10948:SF23">
    <property type="entry name" value="TRANSPOSASE INSI FOR INSERTION SEQUENCE ELEMENT IS30A-RELATED"/>
    <property type="match status" value="1"/>
</dbReference>
<sequence length="303" mass="34509">MAYDIHKERRQRLRKLVRHPQLRELVIEQLKTPWSPEQIAGRLLADGVSAVRVCSETIYRFIYGKEDQALELHQHLAEGRSKRRPPAARGNTVTALFRLPAGYRNAHFIGDRSQFGHWEGDLLIFERDFGNANLISLVERKSRYTVMIKNPSRRSRPIMDKIIETFSPLPAFARQSFTFDRGTEFAALGLWKMASARGAGSATPVRRGGKVRWKNANKRIRRFTPSDTDLTAVTQQQLVALVHHLNALPRKCLGYRTSAEVFIAHCETARDALPFTRQCCAWTRFSRVNIGPGGIGNQSRCDN</sequence>
<evidence type="ECO:0000313" key="2">
    <source>
        <dbReference type="EMBL" id="USJ27369.1"/>
    </source>
</evidence>
<dbReference type="PANTHER" id="PTHR10948">
    <property type="entry name" value="TRANSPOSASE"/>
    <property type="match status" value="1"/>
</dbReference>
<dbReference type="EMBL" id="CP098809">
    <property type="protein sequence ID" value="USJ27369.1"/>
    <property type="molecule type" value="Genomic_DNA"/>
</dbReference>
<dbReference type="RefSeq" id="WP_252161037.1">
    <property type="nucleotide sequence ID" value="NZ_CP098809.1"/>
</dbReference>
<dbReference type="InterPro" id="IPR012337">
    <property type="entry name" value="RNaseH-like_sf"/>
</dbReference>